<reference evidence="1" key="1">
    <citation type="submission" date="2025-08" db="UniProtKB">
        <authorList>
            <consortium name="RefSeq"/>
        </authorList>
    </citation>
    <scope>IDENTIFICATION</scope>
</reference>
<sequence length="139" mass="16257">MWVNDFGVVFSSCLLNVEENQLAEMKHPADDGDESSQNLGGLVSAQYYTPYNPYYTPSPTFASLNNYYYSTTPYPYYYNTYTTPSPYSNAQIRIWPYVIGQYLYPTYYNTNYYNPYASLSSANWQRYYANVYGTNWGKK</sequence>
<name>A0A6P4FRK7_DRORH</name>
<gene>
    <name evidence="1" type="primary">LOC108053850</name>
</gene>
<proteinExistence type="predicted"/>
<dbReference type="AlphaFoldDB" id="A0A6P4FRK7"/>
<protein>
    <submittedName>
        <fullName evidence="1">Uncharacterized protein LOC108053850</fullName>
    </submittedName>
</protein>
<accession>A0A6P4FRK7</accession>
<dbReference type="RefSeq" id="XP_016992094.1">
    <property type="nucleotide sequence ID" value="XM_017136605.1"/>
</dbReference>
<organism evidence="1">
    <name type="scientific">Drosophila rhopaloa</name>
    <name type="common">Fruit fly</name>
    <dbReference type="NCBI Taxonomy" id="1041015"/>
    <lineage>
        <taxon>Eukaryota</taxon>
        <taxon>Metazoa</taxon>
        <taxon>Ecdysozoa</taxon>
        <taxon>Arthropoda</taxon>
        <taxon>Hexapoda</taxon>
        <taxon>Insecta</taxon>
        <taxon>Pterygota</taxon>
        <taxon>Neoptera</taxon>
        <taxon>Endopterygota</taxon>
        <taxon>Diptera</taxon>
        <taxon>Brachycera</taxon>
        <taxon>Muscomorpha</taxon>
        <taxon>Ephydroidea</taxon>
        <taxon>Drosophilidae</taxon>
        <taxon>Drosophila</taxon>
        <taxon>Sophophora</taxon>
    </lineage>
</organism>
<evidence type="ECO:0000313" key="1">
    <source>
        <dbReference type="RefSeq" id="XP_016992094.1"/>
    </source>
</evidence>